<dbReference type="PRINTS" id="PR01100">
    <property type="entry name" value="SHIKIMTKNASE"/>
</dbReference>
<evidence type="ECO:0000256" key="3">
    <source>
        <dbReference type="ARBA" id="ARBA00022898"/>
    </source>
</evidence>
<dbReference type="Gene3D" id="3.90.1380.10">
    <property type="entry name" value="Threonine synthase, N-terminal domain"/>
    <property type="match status" value="1"/>
</dbReference>
<organism evidence="7 8">
    <name type="scientific">Acanthaster planci</name>
    <name type="common">Crown-of-thorns starfish</name>
    <dbReference type="NCBI Taxonomy" id="133434"/>
    <lineage>
        <taxon>Eukaryota</taxon>
        <taxon>Metazoa</taxon>
        <taxon>Echinodermata</taxon>
        <taxon>Eleutherozoa</taxon>
        <taxon>Asterozoa</taxon>
        <taxon>Asteroidea</taxon>
        <taxon>Valvatacea</taxon>
        <taxon>Valvatida</taxon>
        <taxon>Acanthasteridae</taxon>
        <taxon>Acanthaster</taxon>
    </lineage>
</organism>
<dbReference type="InterPro" id="IPR004450">
    <property type="entry name" value="Thr_synthase-like"/>
</dbReference>
<evidence type="ECO:0000313" key="7">
    <source>
        <dbReference type="Proteomes" id="UP000694845"/>
    </source>
</evidence>
<dbReference type="RefSeq" id="XP_022081412.1">
    <property type="nucleotide sequence ID" value="XM_022225720.1"/>
</dbReference>
<dbReference type="KEGG" id="aplc:110974230"/>
<dbReference type="Gene3D" id="3.40.50.1100">
    <property type="match status" value="2"/>
</dbReference>
<evidence type="ECO:0000259" key="6">
    <source>
        <dbReference type="SMART" id="SM00382"/>
    </source>
</evidence>
<feature type="region of interest" description="Disordered" evidence="5">
    <location>
        <begin position="219"/>
        <end position="244"/>
    </location>
</feature>
<dbReference type="InterPro" id="IPR003593">
    <property type="entry name" value="AAA+_ATPase"/>
</dbReference>
<evidence type="ECO:0000256" key="1">
    <source>
        <dbReference type="ARBA" id="ARBA00001933"/>
    </source>
</evidence>
<dbReference type="PANTHER" id="PTHR43515">
    <property type="entry name" value="THREONINE SYNTHASE-LIKE 1"/>
    <property type="match status" value="1"/>
</dbReference>
<evidence type="ECO:0000256" key="5">
    <source>
        <dbReference type="SAM" id="MobiDB-lite"/>
    </source>
</evidence>
<sequence length="740" mass="82087">MAVCFLRQAARFSTRGCCVLVSRLPHCHDNVRQDGDRKWLSSSGFGQHNNIILIGSPGCGKTTVGRILAQRLGRPAVDFDNDYLERRWGMTVAEKLTEVGGESFVAAEGDALLNLDLRDSVLSLSGSVPMHQLAMRQAAKSGVVVFLDTDSHDIADRLHRMKVDRIVGQAPGVSMLDLLAYRQPFYEGAHDIRIVCERFQNPDDVSEKVLKALRDYQKPPGYISTRSDPQTKDPAPPHQLPNFPDVVLQGLASDSGLYIPNSEPPHFSQGEWARLLGCTYQQRALRILEKWIHARDFHPSNLATAIQRAYSLENFQNESVVPVTHLQDNQYIMEVFHGPTASFKDAALQLMPQFFTEAVQREGEKVRYLILVATSGDTGSAVLDGFSKFAGESGTLVMVLYPENGISEVQKLLMTAATGDNVHVIGVDSDFDFCQTAIKGIFADGALAADLLANHGVRLSAANSINWGRLVPQVVYHASAYLDLVQQGVVSMGDECDICIPTGNFGNILGAIYAKTMGIPFRKFICASNENDVLMEFIQTGCYDLRHRHLHVTMAPAIDILKSSNLERFLFLASGGDGAEVRRCYEQLAREKYFQISPKVLDSIQNEFGLTGDCCEEKEYAASIKKTLTQTGYLMDPHTAVAKVVADRRRPRDVPLLLCSTAHYGKFPVDVAKSLGRRLVSSTDNPRESLRDLETVASRPGVHRELRAVLERPRLHHRTLRASRDEIVEEMVDFVSSVTR</sequence>
<dbReference type="HAMAP" id="MF_00109">
    <property type="entry name" value="Shikimate_kinase"/>
    <property type="match status" value="1"/>
</dbReference>
<dbReference type="InterPro" id="IPR027417">
    <property type="entry name" value="P-loop_NTPase"/>
</dbReference>
<dbReference type="InterPro" id="IPR037158">
    <property type="entry name" value="Thr_synth_N_sf"/>
</dbReference>
<dbReference type="GeneID" id="110974230"/>
<dbReference type="PANTHER" id="PTHR43515:SF1">
    <property type="entry name" value="THREONINE SYNTHASE-LIKE 1"/>
    <property type="match status" value="1"/>
</dbReference>
<dbReference type="CDD" id="cd01560">
    <property type="entry name" value="Thr-synth_2"/>
    <property type="match status" value="1"/>
</dbReference>
<dbReference type="AlphaFoldDB" id="A0A8B7XML9"/>
<reference evidence="8" key="1">
    <citation type="submission" date="2025-08" db="UniProtKB">
        <authorList>
            <consortium name="RefSeq"/>
        </authorList>
    </citation>
    <scope>IDENTIFICATION</scope>
</reference>
<name>A0A8B7XML9_ACAPL</name>
<dbReference type="Proteomes" id="UP000694845">
    <property type="component" value="Unplaced"/>
</dbReference>
<feature type="domain" description="AAA+ ATPase" evidence="6">
    <location>
        <begin position="47"/>
        <end position="205"/>
    </location>
</feature>
<dbReference type="OrthoDB" id="5203861at2759"/>
<keyword evidence="3 4" id="KW-0663">Pyridoxal phosphate</keyword>
<dbReference type="Gene3D" id="3.40.50.300">
    <property type="entry name" value="P-loop containing nucleotide triphosphate hydrolases"/>
    <property type="match status" value="1"/>
</dbReference>
<dbReference type="InterPro" id="IPR000623">
    <property type="entry name" value="Shikimate_kinase/TSH1"/>
</dbReference>
<evidence type="ECO:0000313" key="8">
    <source>
        <dbReference type="RefSeq" id="XP_022081412.1"/>
    </source>
</evidence>
<dbReference type="NCBIfam" id="TIGR00260">
    <property type="entry name" value="thrC"/>
    <property type="match status" value="1"/>
</dbReference>
<feature type="modified residue" description="N6-(pyridoxal phosphate)lysine" evidence="4">
    <location>
        <position position="344"/>
    </location>
</feature>
<proteinExistence type="inferred from homology"/>
<dbReference type="SUPFAM" id="SSF52540">
    <property type="entry name" value="P-loop containing nucleoside triphosphate hydrolases"/>
    <property type="match status" value="1"/>
</dbReference>
<dbReference type="SMART" id="SM00382">
    <property type="entry name" value="AAA"/>
    <property type="match status" value="1"/>
</dbReference>
<dbReference type="InterPro" id="IPR031322">
    <property type="entry name" value="Shikimate/glucono_kinase"/>
</dbReference>
<comment type="cofactor">
    <cofactor evidence="1 4">
        <name>pyridoxal 5'-phosphate</name>
        <dbReference type="ChEBI" id="CHEBI:597326"/>
    </cofactor>
</comment>
<evidence type="ECO:0000256" key="4">
    <source>
        <dbReference type="PIRSR" id="PIRSR604450-51"/>
    </source>
</evidence>
<dbReference type="SUPFAM" id="SSF53686">
    <property type="entry name" value="Tryptophan synthase beta subunit-like PLP-dependent enzymes"/>
    <property type="match status" value="1"/>
</dbReference>
<dbReference type="CDD" id="cd00464">
    <property type="entry name" value="SK"/>
    <property type="match status" value="1"/>
</dbReference>
<dbReference type="Pfam" id="PF14821">
    <property type="entry name" value="Thr_synth_N"/>
    <property type="match status" value="1"/>
</dbReference>
<comment type="similarity">
    <text evidence="2">Belongs to the threonine synthase family.</text>
</comment>
<dbReference type="Pfam" id="PF01202">
    <property type="entry name" value="SKI"/>
    <property type="match status" value="1"/>
</dbReference>
<gene>
    <name evidence="8" type="primary">LOC110974230</name>
</gene>
<dbReference type="GO" id="GO:0005737">
    <property type="term" value="C:cytoplasm"/>
    <property type="evidence" value="ECO:0007669"/>
    <property type="project" value="TreeGrafter"/>
</dbReference>
<dbReference type="InterPro" id="IPR036052">
    <property type="entry name" value="TrpB-like_PALP_sf"/>
</dbReference>
<dbReference type="InterPro" id="IPR029144">
    <property type="entry name" value="Thr_synth_N"/>
</dbReference>
<keyword evidence="7" id="KW-1185">Reference proteome</keyword>
<accession>A0A8B7XML9</accession>
<evidence type="ECO:0000256" key="2">
    <source>
        <dbReference type="ARBA" id="ARBA00005517"/>
    </source>
</evidence>
<protein>
    <submittedName>
        <fullName evidence="8">Threonine synthase-like 1 isoform X1</fullName>
    </submittedName>
</protein>